<dbReference type="EMBL" id="CAMGYJ010000007">
    <property type="protein sequence ID" value="CAI0451864.1"/>
    <property type="molecule type" value="Genomic_DNA"/>
</dbReference>
<keyword evidence="9" id="KW-1185">Reference proteome</keyword>
<keyword evidence="1" id="KW-0677">Repeat</keyword>
<organism evidence="8 9">
    <name type="scientific">Linum tenue</name>
    <dbReference type="NCBI Taxonomy" id="586396"/>
    <lineage>
        <taxon>Eukaryota</taxon>
        <taxon>Viridiplantae</taxon>
        <taxon>Streptophyta</taxon>
        <taxon>Embryophyta</taxon>
        <taxon>Tracheophyta</taxon>
        <taxon>Spermatophyta</taxon>
        <taxon>Magnoliopsida</taxon>
        <taxon>eudicotyledons</taxon>
        <taxon>Gunneridae</taxon>
        <taxon>Pentapetalae</taxon>
        <taxon>rosids</taxon>
        <taxon>fabids</taxon>
        <taxon>Malpighiales</taxon>
        <taxon>Linaceae</taxon>
        <taxon>Linum</taxon>
    </lineage>
</organism>
<keyword evidence="2" id="KW-0810">Translation regulation</keyword>
<dbReference type="SMART" id="SM00025">
    <property type="entry name" value="Pumilio"/>
    <property type="match status" value="8"/>
</dbReference>
<dbReference type="PANTHER" id="PTHR12537:SF63">
    <property type="entry name" value="PUMILIO HOMOLOG 15"/>
    <property type="match status" value="1"/>
</dbReference>
<feature type="region of interest" description="Disordered" evidence="6">
    <location>
        <begin position="214"/>
        <end position="268"/>
    </location>
</feature>
<dbReference type="Gene3D" id="1.25.10.10">
    <property type="entry name" value="Leucine-rich Repeat Variant"/>
    <property type="match status" value="1"/>
</dbReference>
<evidence type="ECO:0000256" key="3">
    <source>
        <dbReference type="ARBA" id="ARBA00022884"/>
    </source>
</evidence>
<dbReference type="PROSITE" id="PS50302">
    <property type="entry name" value="PUM"/>
    <property type="match status" value="7"/>
</dbReference>
<dbReference type="InterPro" id="IPR033712">
    <property type="entry name" value="Pumilio_RNA-bd"/>
</dbReference>
<dbReference type="PROSITE" id="PS50303">
    <property type="entry name" value="PUM_HD"/>
    <property type="match status" value="1"/>
</dbReference>
<feature type="repeat" description="Pumilio" evidence="5">
    <location>
        <begin position="459"/>
        <end position="494"/>
    </location>
</feature>
<accession>A0AAV0N0C1</accession>
<feature type="compositionally biased region" description="Basic residues" evidence="6">
    <location>
        <begin position="234"/>
        <end position="244"/>
    </location>
</feature>
<evidence type="ECO:0000256" key="1">
    <source>
        <dbReference type="ARBA" id="ARBA00022737"/>
    </source>
</evidence>
<dbReference type="SUPFAM" id="SSF48371">
    <property type="entry name" value="ARM repeat"/>
    <property type="match status" value="1"/>
</dbReference>
<evidence type="ECO:0000256" key="4">
    <source>
        <dbReference type="ARBA" id="ARBA00058490"/>
    </source>
</evidence>
<evidence type="ECO:0000313" key="9">
    <source>
        <dbReference type="Proteomes" id="UP001154282"/>
    </source>
</evidence>
<dbReference type="GO" id="GO:0003729">
    <property type="term" value="F:mRNA binding"/>
    <property type="evidence" value="ECO:0007669"/>
    <property type="project" value="TreeGrafter"/>
</dbReference>
<evidence type="ECO:0000256" key="6">
    <source>
        <dbReference type="SAM" id="MobiDB-lite"/>
    </source>
</evidence>
<evidence type="ECO:0000256" key="2">
    <source>
        <dbReference type="ARBA" id="ARBA00022845"/>
    </source>
</evidence>
<keyword evidence="3" id="KW-0694">RNA-binding</keyword>
<dbReference type="GO" id="GO:0006417">
    <property type="term" value="P:regulation of translation"/>
    <property type="evidence" value="ECO:0007669"/>
    <property type="project" value="UniProtKB-KW"/>
</dbReference>
<proteinExistence type="predicted"/>
<dbReference type="Pfam" id="PF00806">
    <property type="entry name" value="PUF"/>
    <property type="match status" value="8"/>
</dbReference>
<feature type="repeat" description="Pumilio" evidence="5">
    <location>
        <begin position="347"/>
        <end position="386"/>
    </location>
</feature>
<feature type="domain" description="PUM-HD" evidence="7">
    <location>
        <begin position="252"/>
        <end position="598"/>
    </location>
</feature>
<dbReference type="GO" id="GO:0005737">
    <property type="term" value="C:cytoplasm"/>
    <property type="evidence" value="ECO:0007669"/>
    <property type="project" value="TreeGrafter"/>
</dbReference>
<dbReference type="FunFam" id="1.25.10.10:FF:000237">
    <property type="entry name" value="Pumilio homolog 9"/>
    <property type="match status" value="1"/>
</dbReference>
<feature type="compositionally biased region" description="Low complexity" evidence="6">
    <location>
        <begin position="245"/>
        <end position="268"/>
    </location>
</feature>
<dbReference type="InterPro" id="IPR011989">
    <property type="entry name" value="ARM-like"/>
</dbReference>
<sequence>MFTGADGFYPASASVGSNGGANHSFSASGNSLRHLDQGGYTLPLAGGYAFGDHVQNPYNQESLESLFSSLSVSGGRNGRGLNGFALDDNLGGGGGVGGGFVAGDGVNFNNHLASSNGGWLQNCGGYDADDQGCARLFNPPAAARQNFQSNAAAVNPAVLRSLEFRDYLRSQILYGSSEPGFWDGAVYPAAAAAYSNPYYNDSITGLNGVSSRFDSSSARTLPKRNSSSSFNNKRPNHHNNHHHNQGSSNVGLNSSSSSRRSDLLQEQSNHTSLENFRGQILSLAQDQHGCRFLQRIIGTKKSEEIEIVFLELVDHVGQLMLDQFGNYVVQKLVEVCTDEQRTQILRRLTRNEFQLLSICLNMYGTRAIQKLLDHVTVPQQVSVIMPALSRGAVALTKDMNGHHVIQHCLKSFSHEDNKYLLNEVADNCLEIATDKSGCCVLQVCVEYSQGETRDRLVSEIISNALHLSQDCYGNYVVQNIVGLKVEKINAALLQQLQGDFVNLSCNKYGSNVVEKCMSETTEEQSTQVMMEMLGSPKASVMLVDPYGNFVVQTALEITQARRQTLVHSALVELVRRNVPMMRSNIYGKKVLAWFGKRQWLHM</sequence>
<name>A0AAV0N0C1_9ROSI</name>
<dbReference type="InterPro" id="IPR033133">
    <property type="entry name" value="PUM-HD"/>
</dbReference>
<feature type="repeat" description="Pumilio" evidence="5">
    <location>
        <begin position="311"/>
        <end position="346"/>
    </location>
</feature>
<dbReference type="CDD" id="cd07920">
    <property type="entry name" value="Pumilio"/>
    <property type="match status" value="1"/>
</dbReference>
<feature type="repeat" description="Pumilio" evidence="5">
    <location>
        <begin position="495"/>
        <end position="531"/>
    </location>
</feature>
<evidence type="ECO:0000313" key="8">
    <source>
        <dbReference type="EMBL" id="CAI0451864.1"/>
    </source>
</evidence>
<comment type="caution">
    <text evidence="8">The sequence shown here is derived from an EMBL/GenBank/DDBJ whole genome shotgun (WGS) entry which is preliminary data.</text>
</comment>
<evidence type="ECO:0000259" key="7">
    <source>
        <dbReference type="PROSITE" id="PS50303"/>
    </source>
</evidence>
<evidence type="ECO:0000256" key="5">
    <source>
        <dbReference type="PROSITE-ProRule" id="PRU00317"/>
    </source>
</evidence>
<comment type="function">
    <text evidence="4">Sequence-specific RNA-binding protein that regulates translation and mRNA stability by binding the 3'-UTR of target mRNAs.</text>
</comment>
<dbReference type="PANTHER" id="PTHR12537">
    <property type="entry name" value="RNA BINDING PROTEIN PUMILIO-RELATED"/>
    <property type="match status" value="1"/>
</dbReference>
<dbReference type="InterPro" id="IPR001313">
    <property type="entry name" value="Pumilio_RNA-bd_rpt"/>
</dbReference>
<protein>
    <recommendedName>
        <fullName evidence="7">PUM-HD domain-containing protein</fullName>
    </recommendedName>
</protein>
<dbReference type="Proteomes" id="UP001154282">
    <property type="component" value="Unassembled WGS sequence"/>
</dbReference>
<feature type="repeat" description="Pumilio" evidence="5">
    <location>
        <begin position="275"/>
        <end position="310"/>
    </location>
</feature>
<feature type="repeat" description="Pumilio" evidence="5">
    <location>
        <begin position="387"/>
        <end position="422"/>
    </location>
</feature>
<gene>
    <name evidence="8" type="ORF">LITE_LOCUS31018</name>
</gene>
<dbReference type="AlphaFoldDB" id="A0AAV0N0C1"/>
<reference evidence="8" key="1">
    <citation type="submission" date="2022-08" db="EMBL/GenBank/DDBJ databases">
        <authorList>
            <person name="Gutierrez-Valencia J."/>
        </authorList>
    </citation>
    <scope>NUCLEOTIDE SEQUENCE</scope>
</reference>
<feature type="compositionally biased region" description="Low complexity" evidence="6">
    <location>
        <begin position="223"/>
        <end position="233"/>
    </location>
</feature>
<dbReference type="InterPro" id="IPR016024">
    <property type="entry name" value="ARM-type_fold"/>
</dbReference>
<feature type="repeat" description="Pumilio" evidence="5">
    <location>
        <begin position="423"/>
        <end position="458"/>
    </location>
</feature>